<evidence type="ECO:0000256" key="8">
    <source>
        <dbReference type="SAM" id="MobiDB-lite"/>
    </source>
</evidence>
<dbReference type="CDD" id="cd03257">
    <property type="entry name" value="ABC_NikE_OppD_transporters"/>
    <property type="match status" value="2"/>
</dbReference>
<keyword evidence="7" id="KW-0472">Membrane</keyword>
<sequence>MRDLRVEFAARGGGRRAAAVPAVRGVDLDLARGEVLGLVGESGSGKSVTALALTGLLGADARVSGSVLLGGTQVVGASDGAMARLRGSRISMVFQDSLSAFTPVYRIGDQIAETVRAHRGLSRRQARDRAVELLDLVGIPEPRLRADAYPHEFSGGMRQRAMIAAAIANDPDLILADEPTTALDVTIQAQVLDVLRTARRETGAALLFVSHDLGVVAGFADRVAVMYAGRVVETAPVDELFARPRMPYTLGLIGAVPRLDAPDGAATGTAGSAGGTGVAALVPIPGSPPPMAALAGGCPFAARCPLTRDACRDAEPALAPLPAGPGGGPAAAAPAPGPDSPGGGPHLVACVRAGETAGLAPQDVFPVPALPPAPGTARPRAERAPILHVEGLVRTFRLTKGTVVKRTVGAVYAADGVDLDIREGETLGLVGESGSGKSTTLFELFRDGGPEEGTVTLLGEPLGGAARGGGRRAVREARGRVQIVFQDPTGSLDPRMTIADIIAEPMRARRMPREEIEARVPRLLRQVGLEEAHAGRFPHEFSGGQRQRIGIARAVSTSPRLVVLDEPVSALDVSVQAGVLNLLQRLKAEMGLAYLFVSHDLSVVRHVADRVSVMYLGRTVEAGDVASVFARPRHPYTQALLSAVPIPDPARERARTRILLAGDPPSPTRRHTGCRFRARCPLLPSLDAGQRARCAEQVPALAPHGPDHVAACHWARERPVV</sequence>
<dbReference type="PANTHER" id="PTHR43297">
    <property type="entry name" value="OLIGOPEPTIDE TRANSPORT ATP-BINDING PROTEIN APPD"/>
    <property type="match status" value="1"/>
</dbReference>
<keyword evidence="5" id="KW-0547">Nucleotide-binding</keyword>
<dbReference type="InterPro" id="IPR003439">
    <property type="entry name" value="ABC_transporter-like_ATP-bd"/>
</dbReference>
<dbReference type="InterPro" id="IPR017871">
    <property type="entry name" value="ABC_transporter-like_CS"/>
</dbReference>
<dbReference type="SMART" id="SM00382">
    <property type="entry name" value="AAA"/>
    <property type="match status" value="2"/>
</dbReference>
<evidence type="ECO:0000256" key="6">
    <source>
        <dbReference type="ARBA" id="ARBA00022840"/>
    </source>
</evidence>
<keyword evidence="6 10" id="KW-0067">ATP-binding</keyword>
<organism evidence="10 11">
    <name type="scientific">Actinacidiphila polyblastidii</name>
    <dbReference type="NCBI Taxonomy" id="3110430"/>
    <lineage>
        <taxon>Bacteria</taxon>
        <taxon>Bacillati</taxon>
        <taxon>Actinomycetota</taxon>
        <taxon>Actinomycetes</taxon>
        <taxon>Kitasatosporales</taxon>
        <taxon>Streptomycetaceae</taxon>
        <taxon>Actinacidiphila</taxon>
    </lineage>
</organism>
<comment type="subcellular location">
    <subcellularLocation>
        <location evidence="1">Cell membrane</location>
        <topology evidence="1">Peripheral membrane protein</topology>
    </subcellularLocation>
</comment>
<dbReference type="EMBL" id="JAZEWV010000008">
    <property type="protein sequence ID" value="MEE4542806.1"/>
    <property type="molecule type" value="Genomic_DNA"/>
</dbReference>
<dbReference type="InterPro" id="IPR003593">
    <property type="entry name" value="AAA+_ATPase"/>
</dbReference>
<evidence type="ECO:0000256" key="5">
    <source>
        <dbReference type="ARBA" id="ARBA00022741"/>
    </source>
</evidence>
<evidence type="ECO:0000313" key="11">
    <source>
        <dbReference type="Proteomes" id="UP001344658"/>
    </source>
</evidence>
<feature type="domain" description="ABC transporter" evidence="9">
    <location>
        <begin position="4"/>
        <end position="253"/>
    </location>
</feature>
<dbReference type="NCBIfam" id="TIGR01727">
    <property type="entry name" value="oligo_HPY"/>
    <property type="match status" value="2"/>
</dbReference>
<dbReference type="NCBIfam" id="NF008453">
    <property type="entry name" value="PRK11308.1"/>
    <property type="match status" value="2"/>
</dbReference>
<evidence type="ECO:0000256" key="2">
    <source>
        <dbReference type="ARBA" id="ARBA00005417"/>
    </source>
</evidence>
<evidence type="ECO:0000259" key="9">
    <source>
        <dbReference type="PROSITE" id="PS50893"/>
    </source>
</evidence>
<dbReference type="GO" id="GO:0005524">
    <property type="term" value="F:ATP binding"/>
    <property type="evidence" value="ECO:0007669"/>
    <property type="project" value="UniProtKB-KW"/>
</dbReference>
<proteinExistence type="inferred from homology"/>
<dbReference type="PROSITE" id="PS00211">
    <property type="entry name" value="ABC_TRANSPORTER_1"/>
    <property type="match status" value="2"/>
</dbReference>
<evidence type="ECO:0000256" key="4">
    <source>
        <dbReference type="ARBA" id="ARBA00022475"/>
    </source>
</evidence>
<dbReference type="InterPro" id="IPR027417">
    <property type="entry name" value="P-loop_NTPase"/>
</dbReference>
<keyword evidence="11" id="KW-1185">Reference proteome</keyword>
<dbReference type="SUPFAM" id="SSF52540">
    <property type="entry name" value="P-loop containing nucleoside triphosphate hydrolases"/>
    <property type="match status" value="2"/>
</dbReference>
<keyword evidence="3" id="KW-0813">Transport</keyword>
<dbReference type="Proteomes" id="UP001344658">
    <property type="component" value="Unassembled WGS sequence"/>
</dbReference>
<dbReference type="PROSITE" id="PS50893">
    <property type="entry name" value="ABC_TRANSPORTER_2"/>
    <property type="match status" value="2"/>
</dbReference>
<accession>A0ABU7PAF9</accession>
<dbReference type="Pfam" id="PF00005">
    <property type="entry name" value="ABC_tran"/>
    <property type="match status" value="2"/>
</dbReference>
<name>A0ABU7PAF9_9ACTN</name>
<feature type="region of interest" description="Disordered" evidence="8">
    <location>
        <begin position="316"/>
        <end position="342"/>
    </location>
</feature>
<dbReference type="Pfam" id="PF08352">
    <property type="entry name" value="oligo_HPY"/>
    <property type="match status" value="2"/>
</dbReference>
<dbReference type="InterPro" id="IPR013563">
    <property type="entry name" value="Oligopep_ABC_C"/>
</dbReference>
<keyword evidence="4" id="KW-1003">Cell membrane</keyword>
<protein>
    <submittedName>
        <fullName evidence="10">Dipeptide ABC transporter ATP-binding protein</fullName>
    </submittedName>
</protein>
<dbReference type="Gene3D" id="3.40.50.300">
    <property type="entry name" value="P-loop containing nucleotide triphosphate hydrolases"/>
    <property type="match status" value="2"/>
</dbReference>
<dbReference type="NCBIfam" id="NF007739">
    <property type="entry name" value="PRK10419.1"/>
    <property type="match status" value="2"/>
</dbReference>
<feature type="domain" description="ABC transporter" evidence="9">
    <location>
        <begin position="387"/>
        <end position="641"/>
    </location>
</feature>
<evidence type="ECO:0000256" key="7">
    <source>
        <dbReference type="ARBA" id="ARBA00023136"/>
    </source>
</evidence>
<comment type="caution">
    <text evidence="10">The sequence shown here is derived from an EMBL/GenBank/DDBJ whole genome shotgun (WGS) entry which is preliminary data.</text>
</comment>
<evidence type="ECO:0000256" key="1">
    <source>
        <dbReference type="ARBA" id="ARBA00004202"/>
    </source>
</evidence>
<comment type="similarity">
    <text evidence="2">Belongs to the ABC transporter superfamily.</text>
</comment>
<gene>
    <name evidence="10" type="ORF">V2S66_12600</name>
</gene>
<dbReference type="InterPro" id="IPR050388">
    <property type="entry name" value="ABC_Ni/Peptide_Import"/>
</dbReference>
<dbReference type="PANTHER" id="PTHR43297:SF2">
    <property type="entry name" value="DIPEPTIDE TRANSPORT ATP-BINDING PROTEIN DPPD"/>
    <property type="match status" value="1"/>
</dbReference>
<reference evidence="10 11" key="1">
    <citation type="submission" date="2023-12" db="EMBL/GenBank/DDBJ databases">
        <title>Streptomyces sp. V4-01.</title>
        <authorList>
            <person name="Somphong A."/>
            <person name="Phongsopitanun W."/>
        </authorList>
    </citation>
    <scope>NUCLEOTIDE SEQUENCE [LARGE SCALE GENOMIC DNA]</scope>
    <source>
        <strain evidence="10 11">V4-01</strain>
    </source>
</reference>
<evidence type="ECO:0000313" key="10">
    <source>
        <dbReference type="EMBL" id="MEE4542806.1"/>
    </source>
</evidence>
<evidence type="ECO:0000256" key="3">
    <source>
        <dbReference type="ARBA" id="ARBA00022448"/>
    </source>
</evidence>